<dbReference type="PROSITE" id="PS00141">
    <property type="entry name" value="ASP_PROTEASE"/>
    <property type="match status" value="1"/>
</dbReference>
<dbReference type="InterPro" id="IPR033121">
    <property type="entry name" value="PEPTIDASE_A1"/>
</dbReference>
<dbReference type="InterPro" id="IPR032861">
    <property type="entry name" value="TAXi_N"/>
</dbReference>
<dbReference type="FunFam" id="2.40.70.10:FF:000033">
    <property type="entry name" value="Aspartyl protease family protein"/>
    <property type="match status" value="1"/>
</dbReference>
<dbReference type="EMBL" id="JBBPBK010000011">
    <property type="protein sequence ID" value="KAK9275520.1"/>
    <property type="molecule type" value="Genomic_DNA"/>
</dbReference>
<dbReference type="InterPro" id="IPR032799">
    <property type="entry name" value="TAXi_C"/>
</dbReference>
<evidence type="ECO:0000256" key="4">
    <source>
        <dbReference type="ARBA" id="ARBA00022801"/>
    </source>
</evidence>
<gene>
    <name evidence="10" type="ORF">L1049_022787</name>
</gene>
<keyword evidence="2 7" id="KW-0645">Protease</keyword>
<evidence type="ECO:0000256" key="5">
    <source>
        <dbReference type="ARBA" id="ARBA00023180"/>
    </source>
</evidence>
<keyword evidence="3 7" id="KW-0064">Aspartyl protease</keyword>
<protein>
    <recommendedName>
        <fullName evidence="9">Peptidase A1 domain-containing protein</fullName>
    </recommendedName>
</protein>
<dbReference type="InterPro" id="IPR034161">
    <property type="entry name" value="Pepsin-like_plant"/>
</dbReference>
<proteinExistence type="inferred from homology"/>
<reference evidence="10 11" key="1">
    <citation type="journal article" date="2024" name="Plant J.">
        <title>Genome sequences and population genomics reveal climatic adaptation and genomic divergence between two closely related sweetgum species.</title>
        <authorList>
            <person name="Xu W.Q."/>
            <person name="Ren C.Q."/>
            <person name="Zhang X.Y."/>
            <person name="Comes H.P."/>
            <person name="Liu X.H."/>
            <person name="Li Y.G."/>
            <person name="Kettle C.J."/>
            <person name="Jalonen R."/>
            <person name="Gaisberger H."/>
            <person name="Ma Y.Z."/>
            <person name="Qiu Y.X."/>
        </authorList>
    </citation>
    <scope>NUCLEOTIDE SEQUENCE [LARGE SCALE GENOMIC DNA]</scope>
    <source>
        <strain evidence="10">Hangzhou</strain>
    </source>
</reference>
<keyword evidence="5" id="KW-0325">Glycoprotein</keyword>
<evidence type="ECO:0000256" key="6">
    <source>
        <dbReference type="PIRSR" id="PIRSR601461-1"/>
    </source>
</evidence>
<dbReference type="AlphaFoldDB" id="A0AAP0RD01"/>
<dbReference type="PRINTS" id="PR00792">
    <property type="entry name" value="PEPSIN"/>
</dbReference>
<dbReference type="InterPro" id="IPR051708">
    <property type="entry name" value="Plant_Aspart_Prot_A1"/>
</dbReference>
<evidence type="ECO:0000256" key="3">
    <source>
        <dbReference type="ARBA" id="ARBA00022750"/>
    </source>
</evidence>
<comment type="similarity">
    <text evidence="1 7">Belongs to the peptidase A1 family.</text>
</comment>
<dbReference type="Gene3D" id="2.40.70.10">
    <property type="entry name" value="Acid Proteases"/>
    <property type="match status" value="2"/>
</dbReference>
<keyword evidence="11" id="KW-1185">Reference proteome</keyword>
<dbReference type="InterPro" id="IPR001969">
    <property type="entry name" value="Aspartic_peptidase_AS"/>
</dbReference>
<feature type="chain" id="PRO_5043012659" description="Peptidase A1 domain-containing protein" evidence="8">
    <location>
        <begin position="24"/>
        <end position="484"/>
    </location>
</feature>
<organism evidence="10 11">
    <name type="scientific">Liquidambar formosana</name>
    <name type="common">Formosan gum</name>
    <dbReference type="NCBI Taxonomy" id="63359"/>
    <lineage>
        <taxon>Eukaryota</taxon>
        <taxon>Viridiplantae</taxon>
        <taxon>Streptophyta</taxon>
        <taxon>Embryophyta</taxon>
        <taxon>Tracheophyta</taxon>
        <taxon>Spermatophyta</taxon>
        <taxon>Magnoliopsida</taxon>
        <taxon>eudicotyledons</taxon>
        <taxon>Gunneridae</taxon>
        <taxon>Pentapetalae</taxon>
        <taxon>Saxifragales</taxon>
        <taxon>Altingiaceae</taxon>
        <taxon>Liquidambar</taxon>
    </lineage>
</organism>
<sequence length="484" mass="53059">MRRMPFSLLLIFLLFICIGYVSTLALSNDHSNTMRLELIHRHAPQLMGKVFGGRPKTQLQRIKELLHSDSIRQHMISHKRRLSLSQRRKAWETPRSNCSSSSSSSIEMAIGSGAYHGAGQYFVALKVGTPAQKFMVIADTGSDLTWMNCEYRCGQDCSKKKRLKHRRVFHADGSSSFRTVPCLSEMCKIELMNLFSLTSCPTPLTPCAYDYRYADGSAALGFFANETISLGLSNGRKTKLDDVLIGCSESVQGQSVQAADGVLGLGFSKYSFAFKAAAKFGGKFSYCLVDHLSPKNVSNYLTFGSHINTAASPNDMQFTKLLLGVISPLYAVNVMGISSGGVMLDIPFEVWDINGVGGTVFDSGTSLTYLTVPAYQPVMAALEASLLRFGKLKLDIKPLNYCFNSTGFDESLVPRLAFHFADGARFEPPVKSYVIDAAPGVKCVGFVSTSWPGTSVIGNIMQQNNLWEFDLVQNKLGFAPSTCT</sequence>
<dbReference type="InterPro" id="IPR021109">
    <property type="entry name" value="Peptidase_aspartic_dom_sf"/>
</dbReference>
<dbReference type="SUPFAM" id="SSF50630">
    <property type="entry name" value="Acid proteases"/>
    <property type="match status" value="1"/>
</dbReference>
<accession>A0AAP0RD01</accession>
<evidence type="ECO:0000256" key="8">
    <source>
        <dbReference type="SAM" id="SignalP"/>
    </source>
</evidence>
<dbReference type="InterPro" id="IPR001461">
    <property type="entry name" value="Aspartic_peptidase_A1"/>
</dbReference>
<comment type="caution">
    <text evidence="10">The sequence shown here is derived from an EMBL/GenBank/DDBJ whole genome shotgun (WGS) entry which is preliminary data.</text>
</comment>
<dbReference type="GO" id="GO:0006508">
    <property type="term" value="P:proteolysis"/>
    <property type="evidence" value="ECO:0007669"/>
    <property type="project" value="UniProtKB-KW"/>
</dbReference>
<feature type="active site" evidence="6">
    <location>
        <position position="362"/>
    </location>
</feature>
<dbReference type="Pfam" id="PF14541">
    <property type="entry name" value="TAXi_C"/>
    <property type="match status" value="1"/>
</dbReference>
<keyword evidence="4 7" id="KW-0378">Hydrolase</keyword>
<keyword evidence="8" id="KW-0732">Signal</keyword>
<evidence type="ECO:0000256" key="7">
    <source>
        <dbReference type="RuleBase" id="RU000454"/>
    </source>
</evidence>
<dbReference type="GO" id="GO:0004190">
    <property type="term" value="F:aspartic-type endopeptidase activity"/>
    <property type="evidence" value="ECO:0007669"/>
    <property type="project" value="UniProtKB-KW"/>
</dbReference>
<feature type="active site" evidence="6">
    <location>
        <position position="139"/>
    </location>
</feature>
<dbReference type="PANTHER" id="PTHR47967">
    <property type="entry name" value="OS07G0603500 PROTEIN-RELATED"/>
    <property type="match status" value="1"/>
</dbReference>
<dbReference type="Pfam" id="PF14543">
    <property type="entry name" value="TAXi_N"/>
    <property type="match status" value="1"/>
</dbReference>
<evidence type="ECO:0000313" key="11">
    <source>
        <dbReference type="Proteomes" id="UP001415857"/>
    </source>
</evidence>
<evidence type="ECO:0000256" key="2">
    <source>
        <dbReference type="ARBA" id="ARBA00022670"/>
    </source>
</evidence>
<feature type="domain" description="Peptidase A1" evidence="9">
    <location>
        <begin position="121"/>
        <end position="479"/>
    </location>
</feature>
<dbReference type="CDD" id="cd05476">
    <property type="entry name" value="pepsin_A_like_plant"/>
    <property type="match status" value="1"/>
</dbReference>
<dbReference type="PROSITE" id="PS51767">
    <property type="entry name" value="PEPTIDASE_A1"/>
    <property type="match status" value="1"/>
</dbReference>
<dbReference type="Proteomes" id="UP001415857">
    <property type="component" value="Unassembled WGS sequence"/>
</dbReference>
<feature type="signal peptide" evidence="8">
    <location>
        <begin position="1"/>
        <end position="23"/>
    </location>
</feature>
<evidence type="ECO:0000259" key="9">
    <source>
        <dbReference type="PROSITE" id="PS51767"/>
    </source>
</evidence>
<name>A0AAP0RD01_LIQFO</name>
<dbReference type="PANTHER" id="PTHR47967:SF69">
    <property type="entry name" value="ASPARTIC PROTEINASE NANA, CHLOROPLAST"/>
    <property type="match status" value="1"/>
</dbReference>
<evidence type="ECO:0000256" key="1">
    <source>
        <dbReference type="ARBA" id="ARBA00007447"/>
    </source>
</evidence>
<evidence type="ECO:0000313" key="10">
    <source>
        <dbReference type="EMBL" id="KAK9275520.1"/>
    </source>
</evidence>